<feature type="region of interest" description="Disordered" evidence="10">
    <location>
        <begin position="274"/>
        <end position="358"/>
    </location>
</feature>
<dbReference type="GO" id="GO:0015031">
    <property type="term" value="P:protein transport"/>
    <property type="evidence" value="ECO:0007669"/>
    <property type="project" value="UniProtKB-KW"/>
</dbReference>
<dbReference type="RefSeq" id="WP_161977362.1">
    <property type="nucleotide sequence ID" value="NZ_BIFS01000001.1"/>
</dbReference>
<keyword evidence="6 11" id="KW-1133">Transmembrane helix</keyword>
<feature type="transmembrane region" description="Helical" evidence="11">
    <location>
        <begin position="30"/>
        <end position="50"/>
    </location>
</feature>
<accession>A0A402AJB6</accession>
<dbReference type="Pfam" id="PF02096">
    <property type="entry name" value="60KD_IMP"/>
    <property type="match status" value="1"/>
</dbReference>
<evidence type="ECO:0000256" key="8">
    <source>
        <dbReference type="ARBA" id="ARBA00023186"/>
    </source>
</evidence>
<dbReference type="InterPro" id="IPR047196">
    <property type="entry name" value="YidC_ALB_C"/>
</dbReference>
<comment type="subcellular location">
    <subcellularLocation>
        <location evidence="1">Cell membrane</location>
        <topology evidence="1">Multi-pass membrane protein</topology>
    </subcellularLocation>
    <subcellularLocation>
        <location evidence="9">Membrane</location>
        <topology evidence="9">Multi-pass membrane protein</topology>
    </subcellularLocation>
</comment>
<evidence type="ECO:0000313" key="14">
    <source>
        <dbReference type="Proteomes" id="UP000287188"/>
    </source>
</evidence>
<dbReference type="PANTHER" id="PTHR12428:SF65">
    <property type="entry name" value="CYTOCHROME C OXIDASE ASSEMBLY PROTEIN COX18, MITOCHONDRIAL"/>
    <property type="match status" value="1"/>
</dbReference>
<keyword evidence="7 11" id="KW-0472">Membrane</keyword>
<keyword evidence="14" id="KW-1185">Reference proteome</keyword>
<organism evidence="13 14">
    <name type="scientific">Dictyobacter kobayashii</name>
    <dbReference type="NCBI Taxonomy" id="2014872"/>
    <lineage>
        <taxon>Bacteria</taxon>
        <taxon>Bacillati</taxon>
        <taxon>Chloroflexota</taxon>
        <taxon>Ktedonobacteria</taxon>
        <taxon>Ktedonobacterales</taxon>
        <taxon>Dictyobacteraceae</taxon>
        <taxon>Dictyobacter</taxon>
    </lineage>
</organism>
<dbReference type="CDD" id="cd20070">
    <property type="entry name" value="5TM_YidC_Alb3"/>
    <property type="match status" value="1"/>
</dbReference>
<dbReference type="GO" id="GO:0051205">
    <property type="term" value="P:protein insertion into membrane"/>
    <property type="evidence" value="ECO:0007669"/>
    <property type="project" value="TreeGrafter"/>
</dbReference>
<feature type="domain" description="Membrane insertase YidC/Oxa/ALB C-terminal" evidence="12">
    <location>
        <begin position="30"/>
        <end position="259"/>
    </location>
</feature>
<dbReference type="AlphaFoldDB" id="A0A402AJB6"/>
<dbReference type="InterPro" id="IPR028055">
    <property type="entry name" value="YidC/Oxa/ALB_C"/>
</dbReference>
<feature type="compositionally biased region" description="Polar residues" evidence="10">
    <location>
        <begin position="315"/>
        <end position="338"/>
    </location>
</feature>
<evidence type="ECO:0000256" key="3">
    <source>
        <dbReference type="ARBA" id="ARBA00022475"/>
    </source>
</evidence>
<evidence type="ECO:0000256" key="1">
    <source>
        <dbReference type="ARBA" id="ARBA00004651"/>
    </source>
</evidence>
<dbReference type="PANTHER" id="PTHR12428">
    <property type="entry name" value="OXA1"/>
    <property type="match status" value="1"/>
</dbReference>
<protein>
    <recommendedName>
        <fullName evidence="12">Membrane insertase YidC/Oxa/ALB C-terminal domain-containing protein</fullName>
    </recommendedName>
</protein>
<keyword evidence="8" id="KW-0143">Chaperone</keyword>
<evidence type="ECO:0000256" key="5">
    <source>
        <dbReference type="ARBA" id="ARBA00022927"/>
    </source>
</evidence>
<sequence>MGEIGYLFNIIFTFPIFNGLILLYHLFGDFGLSIVVLTLIIKLILFPLTLQQLKSTKATQALQPQMQEIRQKYAKDQQAQAAALQTLYKEYGVNPLAGCLPLVVQLPVLYGLYYALSTGLRTNKLADINAHLYPFVPHFTALPKLTFDWFAWLSFLNPILHVTWSWTFPLNAPDPSHVLPILAGLATFVSLRMSQPKQVATATNGNKPAAVDATQQSMKMMQYIMPLFTVFIGWSFPSGLALYWTISSMFQAVQQYFVTGWGALLTTPNLKKDLEPASASSSAATNGKISTTASRTQKPTVVESTTEPVEKSDGTAISQLRNTTPRTANGSSGPSQYTRRQRGGSASARRRSGPQKAR</sequence>
<comment type="similarity">
    <text evidence="9">Belongs to the OXA1/ALB3/YidC family.</text>
</comment>
<dbReference type="GO" id="GO:0005886">
    <property type="term" value="C:plasma membrane"/>
    <property type="evidence" value="ECO:0007669"/>
    <property type="project" value="UniProtKB-SubCell"/>
</dbReference>
<proteinExistence type="inferred from homology"/>
<evidence type="ECO:0000256" key="7">
    <source>
        <dbReference type="ARBA" id="ARBA00023136"/>
    </source>
</evidence>
<evidence type="ECO:0000256" key="11">
    <source>
        <dbReference type="SAM" id="Phobius"/>
    </source>
</evidence>
<dbReference type="InterPro" id="IPR001708">
    <property type="entry name" value="YidC/ALB3/OXA1/COX18"/>
</dbReference>
<evidence type="ECO:0000256" key="6">
    <source>
        <dbReference type="ARBA" id="ARBA00022989"/>
    </source>
</evidence>
<name>A0A402AJB6_9CHLR</name>
<feature type="transmembrane region" description="Helical" evidence="11">
    <location>
        <begin position="223"/>
        <end position="246"/>
    </location>
</feature>
<dbReference type="Proteomes" id="UP000287188">
    <property type="component" value="Unassembled WGS sequence"/>
</dbReference>
<gene>
    <name evidence="13" type="ORF">KDK_29500</name>
</gene>
<keyword evidence="2" id="KW-0813">Transport</keyword>
<reference evidence="14" key="1">
    <citation type="submission" date="2018-12" db="EMBL/GenBank/DDBJ databases">
        <title>Tengunoibacter tsumagoiensis gen. nov., sp. nov., Dictyobacter kobayashii sp. nov., D. alpinus sp. nov., and D. joshuensis sp. nov. and description of Dictyobacteraceae fam. nov. within the order Ktedonobacterales isolated from Tengu-no-mugimeshi.</title>
        <authorList>
            <person name="Wang C.M."/>
            <person name="Zheng Y."/>
            <person name="Sakai Y."/>
            <person name="Toyoda A."/>
            <person name="Minakuchi Y."/>
            <person name="Abe K."/>
            <person name="Yokota A."/>
            <person name="Yabe S."/>
        </authorList>
    </citation>
    <scope>NUCLEOTIDE SEQUENCE [LARGE SCALE GENOMIC DNA]</scope>
    <source>
        <strain evidence="14">Uno11</strain>
    </source>
</reference>
<keyword evidence="5" id="KW-0653">Protein transport</keyword>
<dbReference type="GO" id="GO:0032977">
    <property type="term" value="F:membrane insertase activity"/>
    <property type="evidence" value="ECO:0007669"/>
    <property type="project" value="InterPro"/>
</dbReference>
<evidence type="ECO:0000256" key="2">
    <source>
        <dbReference type="ARBA" id="ARBA00022448"/>
    </source>
</evidence>
<comment type="caution">
    <text evidence="13">The sequence shown here is derived from an EMBL/GenBank/DDBJ whole genome shotgun (WGS) entry which is preliminary data.</text>
</comment>
<evidence type="ECO:0000259" key="12">
    <source>
        <dbReference type="Pfam" id="PF02096"/>
    </source>
</evidence>
<dbReference type="EMBL" id="BIFS01000001">
    <property type="protein sequence ID" value="GCE19150.1"/>
    <property type="molecule type" value="Genomic_DNA"/>
</dbReference>
<evidence type="ECO:0000256" key="10">
    <source>
        <dbReference type="SAM" id="MobiDB-lite"/>
    </source>
</evidence>
<evidence type="ECO:0000256" key="4">
    <source>
        <dbReference type="ARBA" id="ARBA00022692"/>
    </source>
</evidence>
<feature type="compositionally biased region" description="Basic residues" evidence="10">
    <location>
        <begin position="348"/>
        <end position="358"/>
    </location>
</feature>
<keyword evidence="4 9" id="KW-0812">Transmembrane</keyword>
<dbReference type="PRINTS" id="PR01900">
    <property type="entry name" value="YIDCPROTEIN"/>
</dbReference>
<evidence type="ECO:0000256" key="9">
    <source>
        <dbReference type="RuleBase" id="RU003945"/>
    </source>
</evidence>
<evidence type="ECO:0000313" key="13">
    <source>
        <dbReference type="EMBL" id="GCE19150.1"/>
    </source>
</evidence>
<feature type="compositionally biased region" description="Polar residues" evidence="10">
    <location>
        <begin position="278"/>
        <end position="307"/>
    </location>
</feature>
<keyword evidence="3" id="KW-1003">Cell membrane</keyword>
<feature type="transmembrane region" description="Helical" evidence="11">
    <location>
        <begin position="7"/>
        <end position="24"/>
    </location>
</feature>
<dbReference type="NCBIfam" id="TIGR03592">
    <property type="entry name" value="yidC_oxa1_cterm"/>
    <property type="match status" value="1"/>
</dbReference>